<dbReference type="PANTHER" id="PTHR43394:SF16">
    <property type="entry name" value="ABC TRANSPORTER B FAMILY MEMBER 4-LIKE ISOFORM X1"/>
    <property type="match status" value="1"/>
</dbReference>
<dbReference type="SUPFAM" id="SSF90123">
    <property type="entry name" value="ABC transporter transmembrane region"/>
    <property type="match status" value="2"/>
</dbReference>
<dbReference type="SMART" id="SM00382">
    <property type="entry name" value="AAA"/>
    <property type="match status" value="2"/>
</dbReference>
<feature type="compositionally biased region" description="Basic and acidic residues" evidence="10">
    <location>
        <begin position="25"/>
        <end position="36"/>
    </location>
</feature>
<proteinExistence type="predicted"/>
<feature type="domain" description="ABC transmembrane type-1" evidence="13">
    <location>
        <begin position="107"/>
        <end position="427"/>
    </location>
</feature>
<feature type="transmembrane region" description="Helical" evidence="11">
    <location>
        <begin position="809"/>
        <end position="832"/>
    </location>
</feature>
<name>A0ABR3GW79_9PEZI</name>
<feature type="domain" description="ABC transporter" evidence="12">
    <location>
        <begin position="463"/>
        <end position="721"/>
    </location>
</feature>
<feature type="transmembrane region" description="Helical" evidence="11">
    <location>
        <begin position="103"/>
        <end position="127"/>
    </location>
</feature>
<dbReference type="Pfam" id="PF00664">
    <property type="entry name" value="ABC_membrane"/>
    <property type="match status" value="3"/>
</dbReference>
<dbReference type="PROSITE" id="PS00211">
    <property type="entry name" value="ABC_TRANSPORTER_1"/>
    <property type="match status" value="2"/>
</dbReference>
<feature type="compositionally biased region" description="Basic and acidic residues" evidence="10">
    <location>
        <begin position="44"/>
        <end position="56"/>
    </location>
</feature>
<keyword evidence="7 11" id="KW-1133">Transmembrane helix</keyword>
<evidence type="ECO:0000313" key="15">
    <source>
        <dbReference type="Proteomes" id="UP001447188"/>
    </source>
</evidence>
<dbReference type="SUPFAM" id="SSF52540">
    <property type="entry name" value="P-loop containing nucleoside triphosphate hydrolases"/>
    <property type="match status" value="2"/>
</dbReference>
<organism evidence="14 15">
    <name type="scientific">Discina gigas</name>
    <dbReference type="NCBI Taxonomy" id="1032678"/>
    <lineage>
        <taxon>Eukaryota</taxon>
        <taxon>Fungi</taxon>
        <taxon>Dikarya</taxon>
        <taxon>Ascomycota</taxon>
        <taxon>Pezizomycotina</taxon>
        <taxon>Pezizomycetes</taxon>
        <taxon>Pezizales</taxon>
        <taxon>Discinaceae</taxon>
        <taxon>Discina</taxon>
    </lineage>
</organism>
<dbReference type="InterPro" id="IPR036640">
    <property type="entry name" value="ABC1_TM_sf"/>
</dbReference>
<evidence type="ECO:0000259" key="13">
    <source>
        <dbReference type="PROSITE" id="PS50929"/>
    </source>
</evidence>
<dbReference type="Proteomes" id="UP001447188">
    <property type="component" value="Unassembled WGS sequence"/>
</dbReference>
<dbReference type="InterPro" id="IPR027417">
    <property type="entry name" value="P-loop_NTPase"/>
</dbReference>
<gene>
    <name evidence="14" type="ORF">Q9L58_000705</name>
</gene>
<feature type="compositionally biased region" description="Basic and acidic residues" evidence="10">
    <location>
        <begin position="63"/>
        <end position="85"/>
    </location>
</feature>
<feature type="transmembrane region" description="Helical" evidence="11">
    <location>
        <begin position="159"/>
        <end position="180"/>
    </location>
</feature>
<evidence type="ECO:0000256" key="3">
    <source>
        <dbReference type="ARBA" id="ARBA00022692"/>
    </source>
</evidence>
<dbReference type="PROSITE" id="PS50893">
    <property type="entry name" value="ABC_TRANSPORTER_2"/>
    <property type="match status" value="2"/>
</dbReference>
<evidence type="ECO:0000256" key="5">
    <source>
        <dbReference type="ARBA" id="ARBA00022741"/>
    </source>
</evidence>
<keyword evidence="15" id="KW-1185">Reference proteome</keyword>
<evidence type="ECO:0000256" key="6">
    <source>
        <dbReference type="ARBA" id="ARBA00022840"/>
    </source>
</evidence>
<dbReference type="InterPro" id="IPR017871">
    <property type="entry name" value="ABC_transporter-like_CS"/>
</dbReference>
<evidence type="ECO:0000256" key="10">
    <source>
        <dbReference type="SAM" id="MobiDB-lite"/>
    </source>
</evidence>
<dbReference type="InterPro" id="IPR011527">
    <property type="entry name" value="ABC1_TM_dom"/>
</dbReference>
<dbReference type="InterPro" id="IPR003593">
    <property type="entry name" value="AAA+_ATPase"/>
</dbReference>
<keyword evidence="3 11" id="KW-0812">Transmembrane</keyword>
<feature type="transmembrane region" description="Helical" evidence="11">
    <location>
        <begin position="259"/>
        <end position="278"/>
    </location>
</feature>
<dbReference type="Pfam" id="PF00005">
    <property type="entry name" value="ABC_tran"/>
    <property type="match status" value="2"/>
</dbReference>
<evidence type="ECO:0000313" key="14">
    <source>
        <dbReference type="EMBL" id="KAL0640147.1"/>
    </source>
</evidence>
<keyword evidence="5" id="KW-0547">Nucleotide-binding</keyword>
<dbReference type="PROSITE" id="PS50929">
    <property type="entry name" value="ABC_TM1F"/>
    <property type="match status" value="2"/>
</dbReference>
<evidence type="ECO:0000256" key="11">
    <source>
        <dbReference type="SAM" id="Phobius"/>
    </source>
</evidence>
<evidence type="ECO:0000256" key="2">
    <source>
        <dbReference type="ARBA" id="ARBA00022448"/>
    </source>
</evidence>
<feature type="domain" description="ABC transmembrane type-1" evidence="13">
    <location>
        <begin position="811"/>
        <end position="1100"/>
    </location>
</feature>
<dbReference type="InterPro" id="IPR003439">
    <property type="entry name" value="ABC_transporter-like_ATP-bd"/>
</dbReference>
<feature type="transmembrane region" description="Helical" evidence="11">
    <location>
        <begin position="927"/>
        <end position="950"/>
    </location>
</feature>
<keyword evidence="2" id="KW-0813">Transport</keyword>
<evidence type="ECO:0000256" key="4">
    <source>
        <dbReference type="ARBA" id="ARBA00022737"/>
    </source>
</evidence>
<dbReference type="Gene3D" id="1.20.1560.10">
    <property type="entry name" value="ABC transporter type 1, transmembrane domain"/>
    <property type="match status" value="1"/>
</dbReference>
<keyword evidence="6" id="KW-0067">ATP-binding</keyword>
<evidence type="ECO:0000256" key="9">
    <source>
        <dbReference type="ARBA" id="ARBA00023180"/>
    </source>
</evidence>
<feature type="transmembrane region" description="Helical" evidence="11">
    <location>
        <begin position="1036"/>
        <end position="1060"/>
    </location>
</feature>
<sequence>MGDQTPSITSHEEIITVDPDYMNDVTKDSDGRDAAEKGTNAGKTDTEKVSSADAEKGSSTGKTDTEGKTTDGTPDDKKKEEKKEDPGMGNYGRILKYGTRLDWTLQFVGAIASMAAGVTFPLMTVVLGELVTNFTAFFTPNSTVTQAEFRDSVDTMCLYFVYLFLGKFVLGYIATGCYRISGTRISGALRLDYLTSIFRQDLAYFDELSTAVPETSVGIGHRSQQAPATTSAAAGTPGAVAVSITTLSNTVQMGISEKLAMFIHFVAMLIGGFTVAFVKEWRLTLVTACILPATVMIYGVSIPIELKLEKRVLEAQGKAAELAEEVLGSVRTVKSFNAEKRLVARYSALLEKGRKEGVKKAPNSGVQFAAVFTVIYCGYALCFWYGVRLYQTHLIQNVGTIITVFFAVLIAVMSFGNIAPQAQAMAGASSASTTIFEVIDRKPTIDALSPDGLKPPTIPRGALELSNVKFSYPGGGERKNIVILGPSRDDNDSDEGISLSFPEGLTTAIVGRSGSGKSTIVGLIERWYDPQQGHVSIGGIDIRDLNLRWWRGQIGLVMQEPFLFNDTIYKNVAYGLMGTEWEHEPEDAKRRRVREACEEANASSFVDELPQGYDTQVGEAGVKLSGGQKQRIAIARSIISKPPILILDEATSAIDPRNERIVQDALDRVSKGRTTITIAHRLSTVKKADRIVVLGGGHVLEVGTHEELLSRPDGAYTRLVKGQTLLMEDEEDISRDDLEKADLVEEEEGVDVAGDLGRTTTWRSKLSIGKGKDAAAVDVEAAHPKKPEELGIVRCVSLMIWEQSGLWPLYLFGVIGAIGGGAAFPVQSILFAKFLSVFQYADDIDEFVKRGNYWALMFLVLALAVGFFYFLMGSMFTLIQYRLTTRYRLEYFQDVLAQGIPFFDREGNSTGSLTSQLNSDPTALQNLLGTNTGMITVSIVNIIGCSILSLVVGWKLALVCICAALPFIFFAGLVRVRIEVKFATDTAAVFAESAQFASEAVGAYRTVSSLIMEESVRARYKLLLSDHVARSFRATVFAAMVFSVSDSINLLASALCFWYGGRLMSTREYSPYQFFVVYMAIIQGGEAAGSFFGFTPDIAQAVQSANRILNMRQKTRPPPGEDMDRSKKGGYDVEFRNVNFSYPTRDAPVFHDLSLKIEKGQFAAFVGASGCGKTTTISLLERFYAVTGGEILVDGKNLDSLDIESYRDVVSLVAQEPTLYQGTIAENVRLGAKDENVSHEDVVQACKEAHIHDFITSLPEGYETPCGARGVGLSGGQKQRVAIARALIRSPRILLLDEATASLDSESEKIVQQAFENAAQGRTMIAVAHRLSTIQKADVIFVFDEGRIVEQGSHSALIKKRGTYFQMCQAQALDH</sequence>
<keyword evidence="4" id="KW-0677">Repeat</keyword>
<dbReference type="EMBL" id="JBBBZM010000005">
    <property type="protein sequence ID" value="KAL0640147.1"/>
    <property type="molecule type" value="Genomic_DNA"/>
</dbReference>
<accession>A0ABR3GW79</accession>
<dbReference type="CDD" id="cd18578">
    <property type="entry name" value="ABC_6TM_Pgp_ABCB1_D2_like"/>
    <property type="match status" value="1"/>
</dbReference>
<evidence type="ECO:0000256" key="7">
    <source>
        <dbReference type="ARBA" id="ARBA00022989"/>
    </source>
</evidence>
<comment type="subcellular location">
    <subcellularLocation>
        <location evidence="1">Membrane</location>
        <topology evidence="1">Multi-pass membrane protein</topology>
    </subcellularLocation>
</comment>
<evidence type="ECO:0000256" key="1">
    <source>
        <dbReference type="ARBA" id="ARBA00004141"/>
    </source>
</evidence>
<protein>
    <submittedName>
        <fullName evidence="14">Uncharacterized protein</fullName>
    </submittedName>
</protein>
<dbReference type="CDD" id="cd18577">
    <property type="entry name" value="ABC_6TM_Pgp_ABCB1_D1_like"/>
    <property type="match status" value="1"/>
</dbReference>
<dbReference type="CDD" id="cd03249">
    <property type="entry name" value="ABC_MTABC3_MDL1_MDL2"/>
    <property type="match status" value="1"/>
</dbReference>
<feature type="domain" description="ABC transporter" evidence="12">
    <location>
        <begin position="1133"/>
        <end position="1370"/>
    </location>
</feature>
<feature type="transmembrane region" description="Helical" evidence="11">
    <location>
        <begin position="852"/>
        <end position="879"/>
    </location>
</feature>
<keyword evidence="9" id="KW-0325">Glycoprotein</keyword>
<feature type="region of interest" description="Disordered" evidence="10">
    <location>
        <begin position="1"/>
        <end position="85"/>
    </location>
</feature>
<dbReference type="PANTHER" id="PTHR43394">
    <property type="entry name" value="ATP-DEPENDENT PERMEASE MDL1, MITOCHONDRIAL"/>
    <property type="match status" value="1"/>
</dbReference>
<evidence type="ECO:0000259" key="12">
    <source>
        <dbReference type="PROSITE" id="PS50893"/>
    </source>
</evidence>
<comment type="caution">
    <text evidence="14">The sequence shown here is derived from an EMBL/GenBank/DDBJ whole genome shotgun (WGS) entry which is preliminary data.</text>
</comment>
<dbReference type="InterPro" id="IPR039421">
    <property type="entry name" value="Type_1_exporter"/>
</dbReference>
<feature type="transmembrane region" description="Helical" evidence="11">
    <location>
        <begin position="368"/>
        <end position="387"/>
    </location>
</feature>
<feature type="transmembrane region" description="Helical" evidence="11">
    <location>
        <begin position="1072"/>
        <end position="1094"/>
    </location>
</feature>
<feature type="transmembrane region" description="Helical" evidence="11">
    <location>
        <begin position="956"/>
        <end position="974"/>
    </location>
</feature>
<reference evidence="14 15" key="1">
    <citation type="submission" date="2024-02" db="EMBL/GenBank/DDBJ databases">
        <title>Discinaceae phylogenomics.</title>
        <authorList>
            <person name="Dirks A.C."/>
            <person name="James T.Y."/>
        </authorList>
    </citation>
    <scope>NUCLEOTIDE SEQUENCE [LARGE SCALE GENOMIC DNA]</scope>
    <source>
        <strain evidence="14 15">ACD0624</strain>
    </source>
</reference>
<feature type="transmembrane region" description="Helical" evidence="11">
    <location>
        <begin position="393"/>
        <end position="415"/>
    </location>
</feature>
<evidence type="ECO:0000256" key="8">
    <source>
        <dbReference type="ARBA" id="ARBA00023136"/>
    </source>
</evidence>
<keyword evidence="8 11" id="KW-0472">Membrane</keyword>
<dbReference type="Gene3D" id="3.40.50.300">
    <property type="entry name" value="P-loop containing nucleotide triphosphate hydrolases"/>
    <property type="match status" value="2"/>
</dbReference>